<dbReference type="AlphaFoldDB" id="A0A401PJ69"/>
<dbReference type="SMART" id="SM00698">
    <property type="entry name" value="MORN"/>
    <property type="match status" value="6"/>
</dbReference>
<reference evidence="6 7" key="1">
    <citation type="journal article" date="2018" name="Nat. Ecol. Evol.">
        <title>Shark genomes provide insights into elasmobranch evolution and the origin of vertebrates.</title>
        <authorList>
            <person name="Hara Y"/>
            <person name="Yamaguchi K"/>
            <person name="Onimaru K"/>
            <person name="Kadota M"/>
            <person name="Koyanagi M"/>
            <person name="Keeley SD"/>
            <person name="Tatsumi K"/>
            <person name="Tanaka K"/>
            <person name="Motone F"/>
            <person name="Kageyama Y"/>
            <person name="Nozu R"/>
            <person name="Adachi N"/>
            <person name="Nishimura O"/>
            <person name="Nakagawa R"/>
            <person name="Tanegashima C"/>
            <person name="Kiyatake I"/>
            <person name="Matsumoto R"/>
            <person name="Murakumo K"/>
            <person name="Nishida K"/>
            <person name="Terakita A"/>
            <person name="Kuratani S"/>
            <person name="Sato K"/>
            <person name="Hyodo S Kuraku.S."/>
        </authorList>
    </citation>
    <scope>NUCLEOTIDE SEQUENCE [LARGE SCALE GENOMIC DNA]</scope>
</reference>
<dbReference type="Proteomes" id="UP000288216">
    <property type="component" value="Unassembled WGS sequence"/>
</dbReference>
<gene>
    <name evidence="6" type="ORF">scyTo_0002391</name>
</gene>
<dbReference type="STRING" id="75743.A0A401PJ69"/>
<dbReference type="PANTHER" id="PTHR46511">
    <property type="entry name" value="MORN REPEAT-CONTAINING PROTEIN 3"/>
    <property type="match status" value="1"/>
</dbReference>
<dbReference type="OMA" id="CGIMIDF"/>
<evidence type="ECO:0000256" key="1">
    <source>
        <dbReference type="ARBA" id="ARBA00004218"/>
    </source>
</evidence>
<dbReference type="EMBL" id="BFAA01000600">
    <property type="protein sequence ID" value="GCB73172.1"/>
    <property type="molecule type" value="Genomic_DNA"/>
</dbReference>
<dbReference type="PANTHER" id="PTHR46511:SF1">
    <property type="entry name" value="MORN REPEAT-CONTAINING PROTEIN 3"/>
    <property type="match status" value="1"/>
</dbReference>
<comment type="caution">
    <text evidence="6">The sequence shown here is derived from an EMBL/GenBank/DDBJ whole genome shotgun (WGS) entry which is preliminary data.</text>
</comment>
<accession>A0A401PJ69</accession>
<evidence type="ECO:0000256" key="4">
    <source>
        <dbReference type="ARBA" id="ARBA00039854"/>
    </source>
</evidence>
<keyword evidence="2" id="KW-0677">Repeat</keyword>
<comment type="function">
    <text evidence="5">Assembles a suppression complex (suppresome) by tethering SIRT1 and MDM2 to regulate composite modifications of p53/TP53. Confers both deacetylation-mediated functional inactivation, by SIRT1, and ubiquitination-dependent degradation, by MDM2, of p53/TP53, promoting a proliferative and cell survival behaviors. May play a role in the regulation of spermatogenesis.</text>
</comment>
<dbReference type="SUPFAM" id="SSF82185">
    <property type="entry name" value="Histone H3 K4-specific methyltransferase SET7/9 N-terminal domain"/>
    <property type="match status" value="2"/>
</dbReference>
<dbReference type="Pfam" id="PF02493">
    <property type="entry name" value="MORN"/>
    <property type="match status" value="6"/>
</dbReference>
<evidence type="ECO:0000313" key="6">
    <source>
        <dbReference type="EMBL" id="GCB73172.1"/>
    </source>
</evidence>
<organism evidence="6 7">
    <name type="scientific">Scyliorhinus torazame</name>
    <name type="common">Cloudy catshark</name>
    <name type="synonym">Catulus torazame</name>
    <dbReference type="NCBI Taxonomy" id="75743"/>
    <lineage>
        <taxon>Eukaryota</taxon>
        <taxon>Metazoa</taxon>
        <taxon>Chordata</taxon>
        <taxon>Craniata</taxon>
        <taxon>Vertebrata</taxon>
        <taxon>Chondrichthyes</taxon>
        <taxon>Elasmobranchii</taxon>
        <taxon>Galeomorphii</taxon>
        <taxon>Galeoidea</taxon>
        <taxon>Carcharhiniformes</taxon>
        <taxon>Scyliorhinidae</taxon>
        <taxon>Scyliorhinus</taxon>
    </lineage>
</organism>
<evidence type="ECO:0000256" key="5">
    <source>
        <dbReference type="ARBA" id="ARBA00045851"/>
    </source>
</evidence>
<evidence type="ECO:0000256" key="3">
    <source>
        <dbReference type="ARBA" id="ARBA00023329"/>
    </source>
</evidence>
<name>A0A401PJ69_SCYTO</name>
<dbReference type="InterPro" id="IPR052472">
    <property type="entry name" value="MORN3"/>
</dbReference>
<proteinExistence type="predicted"/>
<evidence type="ECO:0000256" key="2">
    <source>
        <dbReference type="ARBA" id="ARBA00022737"/>
    </source>
</evidence>
<protein>
    <recommendedName>
        <fullName evidence="4">MORN repeat-containing protein 3</fullName>
    </recommendedName>
</protein>
<dbReference type="OrthoDB" id="270720at2759"/>
<keyword evidence="7" id="KW-1185">Reference proteome</keyword>
<sequence length="241" mass="28313">MPFLRPRKPKENRWHEWDRNAQKNGLKSTVYSLSGDEYTGEWRDNKKHGKGTQKWKTTGAIYNGDWEYGKRDGFGTYSLPDPISGEYKKVYSGAWKNDKRHGLGTNFYSDDDIYEGHWYADKRNGWGRMYYADCSTYEGEWFDDNPNGQGMLRLANENRYEGIWKNGKKHGAGKFFFFEKGQLYEGVWVDDIAKCGKMIDFGREEAIDPTPYPIPQIKLRNPTYVLERARSRFLDKNEEDT</sequence>
<dbReference type="GO" id="GO:0001669">
    <property type="term" value="C:acrosomal vesicle"/>
    <property type="evidence" value="ECO:0007669"/>
    <property type="project" value="UniProtKB-SubCell"/>
</dbReference>
<dbReference type="Gene3D" id="2.20.110.10">
    <property type="entry name" value="Histone H3 K4-specific methyltransferase SET7/9 N-terminal domain"/>
    <property type="match status" value="3"/>
</dbReference>
<evidence type="ECO:0000313" key="7">
    <source>
        <dbReference type="Proteomes" id="UP000288216"/>
    </source>
</evidence>
<keyword evidence="3" id="KW-0968">Cytoplasmic vesicle</keyword>
<dbReference type="InterPro" id="IPR003409">
    <property type="entry name" value="MORN"/>
</dbReference>
<comment type="subcellular location">
    <subcellularLocation>
        <location evidence="1">Cytoplasmic vesicle</location>
        <location evidence="1">Secretory vesicle</location>
        <location evidence="1">Acrosome</location>
    </subcellularLocation>
</comment>